<protein>
    <submittedName>
        <fullName evidence="2">Uncharacterized protein</fullName>
    </submittedName>
</protein>
<proteinExistence type="predicted"/>
<evidence type="ECO:0000256" key="1">
    <source>
        <dbReference type="SAM" id="MobiDB-lite"/>
    </source>
</evidence>
<name>A0A383CL76_9ZZZZ</name>
<feature type="non-terminal residue" evidence="2">
    <location>
        <position position="1"/>
    </location>
</feature>
<accession>A0A383CL76</accession>
<organism evidence="2">
    <name type="scientific">marine metagenome</name>
    <dbReference type="NCBI Taxonomy" id="408172"/>
    <lineage>
        <taxon>unclassified sequences</taxon>
        <taxon>metagenomes</taxon>
        <taxon>ecological metagenomes</taxon>
    </lineage>
</organism>
<gene>
    <name evidence="2" type="ORF">METZ01_LOCUS485664</name>
</gene>
<sequence length="32" mass="3905">PFNSKYLFNKRKSSREGLSSNWKMEKNQRQES</sequence>
<feature type="compositionally biased region" description="Basic and acidic residues" evidence="1">
    <location>
        <begin position="23"/>
        <end position="32"/>
    </location>
</feature>
<evidence type="ECO:0000313" key="2">
    <source>
        <dbReference type="EMBL" id="SVE32810.1"/>
    </source>
</evidence>
<dbReference type="EMBL" id="UINC01209686">
    <property type="protein sequence ID" value="SVE32810.1"/>
    <property type="molecule type" value="Genomic_DNA"/>
</dbReference>
<reference evidence="2" key="1">
    <citation type="submission" date="2018-05" db="EMBL/GenBank/DDBJ databases">
        <authorList>
            <person name="Lanie J.A."/>
            <person name="Ng W.-L."/>
            <person name="Kazmierczak K.M."/>
            <person name="Andrzejewski T.M."/>
            <person name="Davidsen T.M."/>
            <person name="Wayne K.J."/>
            <person name="Tettelin H."/>
            <person name="Glass J.I."/>
            <person name="Rusch D."/>
            <person name="Podicherti R."/>
            <person name="Tsui H.-C.T."/>
            <person name="Winkler M.E."/>
        </authorList>
    </citation>
    <scope>NUCLEOTIDE SEQUENCE</scope>
</reference>
<feature type="region of interest" description="Disordered" evidence="1">
    <location>
        <begin position="1"/>
        <end position="32"/>
    </location>
</feature>
<dbReference type="AlphaFoldDB" id="A0A383CL76"/>